<keyword evidence="9 12" id="KW-0472">Membrane</keyword>
<evidence type="ECO:0000259" key="14">
    <source>
        <dbReference type="Pfam" id="PF13439"/>
    </source>
</evidence>
<dbReference type="EC" id="2.4.1.132" evidence="12"/>
<evidence type="ECO:0000256" key="3">
    <source>
        <dbReference type="ARBA" id="ARBA00004922"/>
    </source>
</evidence>
<comment type="pathway">
    <text evidence="3 12">Protein modification; protein glycosylation.</text>
</comment>
<accession>A0A8H4IX73</accession>
<keyword evidence="16" id="KW-1185">Reference proteome</keyword>
<organism evidence="15 16">
    <name type="scientific">Botryosphaeria dothidea</name>
    <dbReference type="NCBI Taxonomy" id="55169"/>
    <lineage>
        <taxon>Eukaryota</taxon>
        <taxon>Fungi</taxon>
        <taxon>Dikarya</taxon>
        <taxon>Ascomycota</taxon>
        <taxon>Pezizomycotina</taxon>
        <taxon>Dothideomycetes</taxon>
        <taxon>Dothideomycetes incertae sedis</taxon>
        <taxon>Botryosphaeriales</taxon>
        <taxon>Botryosphaeriaceae</taxon>
        <taxon>Botryosphaeria</taxon>
    </lineage>
</organism>
<keyword evidence="7 12" id="KW-0256">Endoplasmic reticulum</keyword>
<dbReference type="GO" id="GO:0005789">
    <property type="term" value="C:endoplasmic reticulum membrane"/>
    <property type="evidence" value="ECO:0007669"/>
    <property type="project" value="UniProtKB-SubCell"/>
</dbReference>
<dbReference type="Gene3D" id="3.40.50.2000">
    <property type="entry name" value="Glycogen Phosphorylase B"/>
    <property type="match status" value="2"/>
</dbReference>
<dbReference type="GO" id="GO:0004378">
    <property type="term" value="F:GDP-Man:Man(1)GlcNAc(2)-PP-Dol alpha-1,3-mannosyltransferase activity"/>
    <property type="evidence" value="ECO:0007669"/>
    <property type="project" value="UniProtKB-UniRule"/>
</dbReference>
<evidence type="ECO:0000256" key="10">
    <source>
        <dbReference type="ARBA" id="ARBA00045103"/>
    </source>
</evidence>
<dbReference type="InterPro" id="IPR001296">
    <property type="entry name" value="Glyco_trans_1"/>
</dbReference>
<sequence length="459" mass="50471">MSVQRRSIVFFHPDLGIGGAERLVVDAAVGLQDLGHKVTVFTSHCDPKHCFDEARDGTLDVRVRGNSIVPPSIAGRFSILCAILRQLHLVIQIAFLTPELRQLDPDVFFVDQLSASVPLLRLLSPASRVLFYCHFPDKLLAQKGGTIKSLYRLPFDWVESWSTGCSEVIVVNSNFTKSVFKTAFPGLKHRNPGVVYPCVDTKVSEKAKEIKTQEEPLWSNKKVFLSINRFERKKDVGLAIRAYAGLSSVERQGTRLVIAGGYDPRVQENSSTYNELCALADSFSLKHATAKNVITALSMPDDISVLFLLSIPNTLKTDLLTSARLLIYTPRHEHFGIVPLEAMLAGTPVLAANEGGPTETVIENETGWLRNVAAVDEWTDVIRKVLDGGIGEERLAQMGVKGQKRVRAEFSKSKMAERLQSYIDGIQKVERPPVVTATTVGVLAAALGAVAGIGAWYFM</sequence>
<evidence type="ECO:0000256" key="12">
    <source>
        <dbReference type="RuleBase" id="RU367136"/>
    </source>
</evidence>
<dbReference type="EC" id="2.4.1.257" evidence="12"/>
<evidence type="ECO:0000256" key="8">
    <source>
        <dbReference type="ARBA" id="ARBA00022989"/>
    </source>
</evidence>
<dbReference type="AlphaFoldDB" id="A0A8H4IX73"/>
<feature type="domain" description="Glycosyltransferase subfamily 4-like N-terminal" evidence="14">
    <location>
        <begin position="17"/>
        <end position="202"/>
    </location>
</feature>
<comment type="similarity">
    <text evidence="12">Belongs to the glycosyltransferase group 1 family.</text>
</comment>
<proteinExistence type="inferred from homology"/>
<comment type="function">
    <text evidence="1 12">Mannosylates Man(2)GlcNAc(2)-dolichol diphosphate and Man(1)GlcNAc(2)-dolichol diphosphate to form Man(3)GlcNAc(2)-dolichol diphosphate.</text>
</comment>
<keyword evidence="6 12" id="KW-0812">Transmembrane</keyword>
<protein>
    <recommendedName>
        <fullName evidence="12">Alpha-1,3/1,6-mannosyltransferase ALG2</fullName>
        <ecNumber evidence="12">2.4.1.132</ecNumber>
        <ecNumber evidence="12">2.4.1.257</ecNumber>
    </recommendedName>
    <alternativeName>
        <fullName evidence="12">GDP-Man:Man(1)GlcNAc(2)-PP-Dol alpha-1,3-mannosyltransferase</fullName>
    </alternativeName>
</protein>
<evidence type="ECO:0000259" key="13">
    <source>
        <dbReference type="Pfam" id="PF00534"/>
    </source>
</evidence>
<feature type="domain" description="Glycosyl transferase family 1" evidence="13">
    <location>
        <begin position="211"/>
        <end position="403"/>
    </location>
</feature>
<dbReference type="GO" id="GO:0102704">
    <property type="term" value="F:GDP-Man:Man(2)GlcNAc(2)-PP-Dol alpha-1,6-mannosyltransferase activity"/>
    <property type="evidence" value="ECO:0007669"/>
    <property type="project" value="UniProtKB-UniRule"/>
</dbReference>
<evidence type="ECO:0000256" key="9">
    <source>
        <dbReference type="ARBA" id="ARBA00023136"/>
    </source>
</evidence>
<keyword evidence="4 12" id="KW-0328">Glycosyltransferase</keyword>
<dbReference type="OrthoDB" id="448893at2759"/>
<dbReference type="Pfam" id="PF00534">
    <property type="entry name" value="Glycos_transf_1"/>
    <property type="match status" value="1"/>
</dbReference>
<reference evidence="15" key="1">
    <citation type="submission" date="2020-04" db="EMBL/GenBank/DDBJ databases">
        <title>Genome Assembly and Annotation of Botryosphaeria dothidea sdau 11-99, a Latent Pathogen of Apple Fruit Ring Rot in China.</title>
        <authorList>
            <person name="Yu C."/>
            <person name="Diao Y."/>
            <person name="Lu Q."/>
            <person name="Zhao J."/>
            <person name="Cui S."/>
            <person name="Peng C."/>
            <person name="He B."/>
            <person name="Liu H."/>
        </authorList>
    </citation>
    <scope>NUCLEOTIDE SEQUENCE [LARGE SCALE GENOMIC DNA]</scope>
    <source>
        <strain evidence="15">Sdau11-99</strain>
    </source>
</reference>
<dbReference type="InterPro" id="IPR028098">
    <property type="entry name" value="Glyco_trans_4-like_N"/>
</dbReference>
<evidence type="ECO:0000256" key="4">
    <source>
        <dbReference type="ARBA" id="ARBA00022676"/>
    </source>
</evidence>
<dbReference type="PANTHER" id="PTHR45918:SF1">
    <property type="entry name" value="ALPHA-1,3_1,6-MANNOSYLTRANSFERASE ALG2"/>
    <property type="match status" value="1"/>
</dbReference>
<evidence type="ECO:0000256" key="5">
    <source>
        <dbReference type="ARBA" id="ARBA00022679"/>
    </source>
</evidence>
<dbReference type="CDD" id="cd03805">
    <property type="entry name" value="GT4_ALG2-like"/>
    <property type="match status" value="1"/>
</dbReference>
<dbReference type="SUPFAM" id="SSF53756">
    <property type="entry name" value="UDP-Glycosyltransferase/glycogen phosphorylase"/>
    <property type="match status" value="1"/>
</dbReference>
<feature type="transmembrane region" description="Helical" evidence="12">
    <location>
        <begin position="434"/>
        <end position="458"/>
    </location>
</feature>
<comment type="catalytic activity">
    <reaction evidence="10 12">
        <text>a beta-D-Man-(1-&gt;4)-beta-D-GlcNAc-(1-&gt;4)-alpha-D-GlcNAc-diphospho-di-trans,poly-cis-dolichol + GDP-alpha-D-mannose = an alpha-D-Man-(1-&gt;3)-beta-D-Man-(1-&gt;4)-beta-D-GlcNAc-(1-&gt;4)-alpha-D-GlcNAc-diphospho-di-trans,poly-cis-dolichol + GDP + H(+)</text>
        <dbReference type="Rhea" id="RHEA:29515"/>
        <dbReference type="Rhea" id="RHEA-COMP:19511"/>
        <dbReference type="Rhea" id="RHEA-COMP:19513"/>
        <dbReference type="ChEBI" id="CHEBI:15378"/>
        <dbReference type="ChEBI" id="CHEBI:57527"/>
        <dbReference type="ChEBI" id="CHEBI:58189"/>
        <dbReference type="ChEBI" id="CHEBI:58472"/>
        <dbReference type="ChEBI" id="CHEBI:132510"/>
        <dbReference type="EC" id="2.4.1.132"/>
    </reaction>
    <physiologicalReaction direction="left-to-right" evidence="10 12">
        <dbReference type="Rhea" id="RHEA:29516"/>
    </physiologicalReaction>
</comment>
<dbReference type="PANTHER" id="PTHR45918">
    <property type="entry name" value="ALPHA-1,3/1,6-MANNOSYLTRANSFERASE ALG2"/>
    <property type="match status" value="1"/>
</dbReference>
<keyword evidence="5 12" id="KW-0808">Transferase</keyword>
<dbReference type="InterPro" id="IPR027054">
    <property type="entry name" value="ALG2"/>
</dbReference>
<comment type="catalytic activity">
    <reaction evidence="11 12">
        <text>an alpha-D-Man-(1-&gt;3)-beta-D-Man-(1-&gt;4)-beta-D-GlcNAc-(1-&gt;4)-alpha-D-GlcNAc-diphospho-di-trans,poly-cis-dolichol + GDP-alpha-D-mannose = an alpha-D-Man-(1-&gt;3)-[alpha-D-Man-(1-&gt;6)]-beta-D-Man-(1-&gt;4)-beta-D-GlcNAc-(1-&gt;4)-alpha-D-GlcNAc-diphospho-di-trans,poly-cis-dolichol + GDP + H(+)</text>
        <dbReference type="Rhea" id="RHEA:29519"/>
        <dbReference type="Rhea" id="RHEA-COMP:19513"/>
        <dbReference type="Rhea" id="RHEA-COMP:19515"/>
        <dbReference type="ChEBI" id="CHEBI:15378"/>
        <dbReference type="ChEBI" id="CHEBI:57527"/>
        <dbReference type="ChEBI" id="CHEBI:58189"/>
        <dbReference type="ChEBI" id="CHEBI:132510"/>
        <dbReference type="ChEBI" id="CHEBI:132511"/>
        <dbReference type="EC" id="2.4.1.257"/>
    </reaction>
    <physiologicalReaction direction="left-to-right" evidence="11 12">
        <dbReference type="Rhea" id="RHEA:29520"/>
    </physiologicalReaction>
</comment>
<comment type="caution">
    <text evidence="15">The sequence shown here is derived from an EMBL/GenBank/DDBJ whole genome shotgun (WGS) entry which is preliminary data.</text>
</comment>
<name>A0A8H4IX73_9PEZI</name>
<gene>
    <name evidence="15" type="ORF">GTA08_BOTSDO04536</name>
</gene>
<evidence type="ECO:0000256" key="1">
    <source>
        <dbReference type="ARBA" id="ARBA00003142"/>
    </source>
</evidence>
<evidence type="ECO:0000256" key="2">
    <source>
        <dbReference type="ARBA" id="ARBA00004586"/>
    </source>
</evidence>
<evidence type="ECO:0000313" key="15">
    <source>
        <dbReference type="EMBL" id="KAF4308819.1"/>
    </source>
</evidence>
<dbReference type="Pfam" id="PF13439">
    <property type="entry name" value="Glyco_transf_4"/>
    <property type="match status" value="1"/>
</dbReference>
<dbReference type="EMBL" id="WWBZ02000022">
    <property type="protein sequence ID" value="KAF4308819.1"/>
    <property type="molecule type" value="Genomic_DNA"/>
</dbReference>
<evidence type="ECO:0000313" key="16">
    <source>
        <dbReference type="Proteomes" id="UP000572817"/>
    </source>
</evidence>
<comment type="subcellular location">
    <subcellularLocation>
        <location evidence="2 12">Endoplasmic reticulum membrane</location>
    </subcellularLocation>
</comment>
<evidence type="ECO:0000256" key="11">
    <source>
        <dbReference type="ARBA" id="ARBA00045104"/>
    </source>
</evidence>
<keyword evidence="8 12" id="KW-1133">Transmembrane helix</keyword>
<dbReference type="UniPathway" id="UPA00378"/>
<evidence type="ECO:0000256" key="6">
    <source>
        <dbReference type="ARBA" id="ARBA00022692"/>
    </source>
</evidence>
<evidence type="ECO:0000256" key="7">
    <source>
        <dbReference type="ARBA" id="ARBA00022824"/>
    </source>
</evidence>
<dbReference type="Proteomes" id="UP000572817">
    <property type="component" value="Unassembled WGS sequence"/>
</dbReference>